<keyword evidence="3" id="KW-0378">Hydrolase</keyword>
<dbReference type="PROSITE" id="PS51192">
    <property type="entry name" value="HELICASE_ATP_BIND_1"/>
    <property type="match status" value="1"/>
</dbReference>
<evidence type="ECO:0000259" key="1">
    <source>
        <dbReference type="PROSITE" id="PS51192"/>
    </source>
</evidence>
<dbReference type="InterPro" id="IPR036286">
    <property type="entry name" value="LexA/Signal_pep-like_sf"/>
</dbReference>
<feature type="domain" description="Helicase C-terminal" evidence="2">
    <location>
        <begin position="436"/>
        <end position="592"/>
    </location>
</feature>
<feature type="domain" description="Helicase ATP-binding" evidence="1">
    <location>
        <begin position="234"/>
        <end position="384"/>
    </location>
</feature>
<dbReference type="InterPro" id="IPR052511">
    <property type="entry name" value="ATP-dep_Helicase"/>
</dbReference>
<dbReference type="InterPro" id="IPR039418">
    <property type="entry name" value="LexA-like"/>
</dbReference>
<dbReference type="InterPro" id="IPR006935">
    <property type="entry name" value="Helicase/UvrB_N"/>
</dbReference>
<proteinExistence type="predicted"/>
<dbReference type="SUPFAM" id="SSF52540">
    <property type="entry name" value="P-loop containing nucleoside triphosphate hydrolases"/>
    <property type="match status" value="1"/>
</dbReference>
<dbReference type="PROSITE" id="PS51194">
    <property type="entry name" value="HELICASE_CTER"/>
    <property type="match status" value="1"/>
</dbReference>
<protein>
    <submittedName>
        <fullName evidence="3">DEAD/DEAH box helicase family protein</fullName>
    </submittedName>
</protein>
<dbReference type="PANTHER" id="PTHR47962">
    <property type="entry name" value="ATP-DEPENDENT HELICASE LHR-RELATED-RELATED"/>
    <property type="match status" value="1"/>
</dbReference>
<dbReference type="CDD" id="cd18032">
    <property type="entry name" value="DEXHc_RE_I_III_res"/>
    <property type="match status" value="1"/>
</dbReference>
<dbReference type="GO" id="GO:0004386">
    <property type="term" value="F:helicase activity"/>
    <property type="evidence" value="ECO:0007669"/>
    <property type="project" value="UniProtKB-KW"/>
</dbReference>
<sequence length="1007" mass="113521">MSRSSLLTLDHHLLTVGNDDQLLQQLLHAINHADEIEIAVSFIRQSGLELLMPALVEAIERKAATDEPLQLRLLTSDYLGITEPTALRELCALNSDDDDINVRVFECGQQGFHMKSYIFARSHQQQLLEGTAFIGSNNISRPALTTAHEWSLRLDCQANSDSKTQQEFQHIRQQFKAIFNHPNAKPLTDAWISDYINRRQSVELNPVINSLAGEAQLSYLPNAAQIEALQALNISRKAGFLRGLVVMGTGMGKTFLAAFDAKQMNAKRVLFIAHREEILSQALNTFAKVHPKKSSGFYHGKQKDRDRNFLFASVQTLGRKSHLTHFARDAFDYVVIDEFHHASATTYQNVLNYFTPDFLLGLTATPERTDQANILALCHNNLVFERNLVHGIDTKILVPFHYYGIWDSSVDYQSIPWRNGKFDPAALEYQFATHKRAQHIFQHWQQRQQSRTLAFCMSKAHADFMANYFNQQFADSGLRAIAVYSGSAVRRNEALTMLDNGQVNVVFSIDLFNEGTDLPSIDTVMMLRPTESNIVFLQQLGRGLRRHSNKSQLVVIDFIGNHNSFFNKSAVLKLSTATMSSGAIDRPAPELGAGCRINIDPETVDFWHKLTKQLRTTAVEDYQALAAQLGHRPSATEFYIANIDDRLGKVNKQHGSWWELVARMSDDPQLTGQVNQYRDFLLHAVQTTSMNKSFKAILLEAFVELDGFRTPPTIAQLCQQSRLIIDGYPHLKQTDFASKEAMAAINDTNGNKWQSYWRKNPIHFSMQADKKTGVQWFIEKEQHFAANFAVNEQDVEPLTQMTKELVDYQLARYCNVKAIQPLNVSDKVDETEETKSAPLKIDETQSATVTPIRSATPLAAEPLAAEYATDATELPFYPNLKIACGHFKTGRDDDCEWRPVTRHQVDPKKHFLARASGNSMNGGKQPISDGDLLLLEAVSPASAGSITGKTLVIEIQDETGDNQYLLRVVEKDKQGQYWLRANNPDYEPMLATDSMRTLARLKAVLTE</sequence>
<dbReference type="RefSeq" id="WP_207356005.1">
    <property type="nucleotide sequence ID" value="NZ_CP071503.1"/>
</dbReference>
<accession>A0ABX7QUV0</accession>
<dbReference type="Pfam" id="PF00271">
    <property type="entry name" value="Helicase_C"/>
    <property type="match status" value="1"/>
</dbReference>
<dbReference type="InterPro" id="IPR015927">
    <property type="entry name" value="Peptidase_S24_S26A/B/C"/>
</dbReference>
<dbReference type="SUPFAM" id="SSF51306">
    <property type="entry name" value="LexA/Signal peptidase"/>
    <property type="match status" value="1"/>
</dbReference>
<reference evidence="3 4" key="1">
    <citation type="submission" date="2021-03" db="EMBL/GenBank/DDBJ databases">
        <title>Novel species identification of genus Shewanella.</title>
        <authorList>
            <person name="Liu G."/>
            <person name="Zhang Q."/>
        </authorList>
    </citation>
    <scope>NUCLEOTIDE SEQUENCE [LARGE SCALE GENOMIC DNA]</scope>
    <source>
        <strain evidence="3 4">FJAT-51800</strain>
    </source>
</reference>
<dbReference type="EMBL" id="CP071503">
    <property type="protein sequence ID" value="QSX34807.1"/>
    <property type="molecule type" value="Genomic_DNA"/>
</dbReference>
<dbReference type="CDD" id="cd06529">
    <property type="entry name" value="S24_LexA-like"/>
    <property type="match status" value="1"/>
</dbReference>
<dbReference type="Proteomes" id="UP000662770">
    <property type="component" value="Chromosome"/>
</dbReference>
<dbReference type="Pfam" id="PF04851">
    <property type="entry name" value="ResIII"/>
    <property type="match status" value="1"/>
</dbReference>
<keyword evidence="3" id="KW-0067">ATP-binding</keyword>
<dbReference type="InterPro" id="IPR001650">
    <property type="entry name" value="Helicase_C-like"/>
</dbReference>
<dbReference type="Gene3D" id="3.40.50.300">
    <property type="entry name" value="P-loop containing nucleotide triphosphate hydrolases"/>
    <property type="match status" value="2"/>
</dbReference>
<dbReference type="SMART" id="SM00490">
    <property type="entry name" value="HELICc"/>
    <property type="match status" value="1"/>
</dbReference>
<evidence type="ECO:0000259" key="2">
    <source>
        <dbReference type="PROSITE" id="PS51194"/>
    </source>
</evidence>
<name>A0ABX7QUV0_9GAMM</name>
<gene>
    <name evidence="3" type="ORF">JYB87_06165</name>
</gene>
<keyword evidence="3" id="KW-0347">Helicase</keyword>
<dbReference type="PANTHER" id="PTHR47962:SF4">
    <property type="entry name" value="HELICASE"/>
    <property type="match status" value="1"/>
</dbReference>
<keyword evidence="4" id="KW-1185">Reference proteome</keyword>
<dbReference type="Gene3D" id="2.10.109.10">
    <property type="entry name" value="Umud Fragment, subunit A"/>
    <property type="match status" value="1"/>
</dbReference>
<dbReference type="SMART" id="SM00487">
    <property type="entry name" value="DEXDc"/>
    <property type="match status" value="1"/>
</dbReference>
<evidence type="ECO:0000313" key="4">
    <source>
        <dbReference type="Proteomes" id="UP000662770"/>
    </source>
</evidence>
<dbReference type="SUPFAM" id="SSF56024">
    <property type="entry name" value="Phospholipase D/nuclease"/>
    <property type="match status" value="1"/>
</dbReference>
<dbReference type="InterPro" id="IPR014001">
    <property type="entry name" value="Helicase_ATP-bd"/>
</dbReference>
<dbReference type="Gene3D" id="3.30.870.10">
    <property type="entry name" value="Endonuclease Chain A"/>
    <property type="match status" value="1"/>
</dbReference>
<dbReference type="Pfam" id="PF00717">
    <property type="entry name" value="Peptidase_S24"/>
    <property type="match status" value="1"/>
</dbReference>
<evidence type="ECO:0000313" key="3">
    <source>
        <dbReference type="EMBL" id="QSX34807.1"/>
    </source>
</evidence>
<organism evidence="3 4">
    <name type="scientific">Shewanella avicenniae</name>
    <dbReference type="NCBI Taxonomy" id="2814294"/>
    <lineage>
        <taxon>Bacteria</taxon>
        <taxon>Pseudomonadati</taxon>
        <taxon>Pseudomonadota</taxon>
        <taxon>Gammaproteobacteria</taxon>
        <taxon>Alteromonadales</taxon>
        <taxon>Shewanellaceae</taxon>
        <taxon>Shewanella</taxon>
    </lineage>
</organism>
<keyword evidence="3" id="KW-0547">Nucleotide-binding</keyword>
<dbReference type="CDD" id="cd18799">
    <property type="entry name" value="SF2_C_EcoAI-like"/>
    <property type="match status" value="1"/>
</dbReference>
<dbReference type="InterPro" id="IPR027417">
    <property type="entry name" value="P-loop_NTPase"/>
</dbReference>